<dbReference type="EMBL" id="AZMJ01000552">
    <property type="protein sequence ID" value="ETI98379.1"/>
    <property type="molecule type" value="Genomic_DNA"/>
</dbReference>
<organism evidence="1 2">
    <name type="scientific">Veillonella dispar DORA_11</name>
    <dbReference type="NCBI Taxonomy" id="1403949"/>
    <lineage>
        <taxon>Bacteria</taxon>
        <taxon>Bacillati</taxon>
        <taxon>Bacillota</taxon>
        <taxon>Negativicutes</taxon>
        <taxon>Veillonellales</taxon>
        <taxon>Veillonellaceae</taxon>
        <taxon>Veillonella</taxon>
    </lineage>
</organism>
<comment type="caution">
    <text evidence="1">The sequence shown here is derived from an EMBL/GenBank/DDBJ whole genome shotgun (WGS) entry which is preliminary data.</text>
</comment>
<name>W1V095_9FIRM</name>
<evidence type="ECO:0000313" key="1">
    <source>
        <dbReference type="EMBL" id="ETI98379.1"/>
    </source>
</evidence>
<accession>W1V095</accession>
<proteinExistence type="predicted"/>
<dbReference type="InterPro" id="IPR053916">
    <property type="entry name" value="DUF6978"/>
</dbReference>
<gene>
    <name evidence="1" type="ORF">Q619_VDC00552G0016</name>
</gene>
<protein>
    <submittedName>
        <fullName evidence="1">Uncharacterized protein</fullName>
    </submittedName>
</protein>
<sequence>MSIEHILNENNKALLDMLNEEKQFVTDSIQFPSKNKESQLQLISWNSRNRYILYINRKSNITTKYTLQNRIHDSFILLRLDLDNKPHRNPDGEKISGNHLHLFDRQDPSGSWAFELTNPDLNILFPQFPFSEITKSETTQLEQFRLFCNLCNIPIIPHINIIPENETLGF</sequence>
<dbReference type="Proteomes" id="UP000018855">
    <property type="component" value="Unassembled WGS sequence"/>
</dbReference>
<dbReference type="Pfam" id="PF22398">
    <property type="entry name" value="DUF6978"/>
    <property type="match status" value="1"/>
</dbReference>
<dbReference type="AlphaFoldDB" id="W1V095"/>
<evidence type="ECO:0000313" key="2">
    <source>
        <dbReference type="Proteomes" id="UP000018855"/>
    </source>
</evidence>
<reference evidence="1 2" key="1">
    <citation type="submission" date="2013-12" db="EMBL/GenBank/DDBJ databases">
        <title>A Varibaculum cambriense genome reconstructed from a premature infant gut community with otherwise low bacterial novelty that shifts toward anaerobic metabolism during the third week of life.</title>
        <authorList>
            <person name="Brown C.T."/>
            <person name="Sharon I."/>
            <person name="Thomas B.C."/>
            <person name="Castelle C.J."/>
            <person name="Morowitz M.J."/>
            <person name="Banfield J.F."/>
        </authorList>
    </citation>
    <scope>NUCLEOTIDE SEQUENCE [LARGE SCALE GENOMIC DNA]</scope>
    <source>
        <strain evidence="2">DORA_11</strain>
    </source>
</reference>